<proteinExistence type="predicted"/>
<dbReference type="SMART" id="SM00530">
    <property type="entry name" value="HTH_XRE"/>
    <property type="match status" value="1"/>
</dbReference>
<dbReference type="PROSITE" id="PS50943">
    <property type="entry name" value="HTH_CROC1"/>
    <property type="match status" value="1"/>
</dbReference>
<keyword evidence="1" id="KW-0238">DNA-binding</keyword>
<reference evidence="3" key="1">
    <citation type="submission" date="2020-08" db="EMBL/GenBank/DDBJ databases">
        <title>Genome public.</title>
        <authorList>
            <person name="Liu C."/>
            <person name="Sun Q."/>
        </authorList>
    </citation>
    <scope>NUCLEOTIDE SEQUENCE</scope>
    <source>
        <strain evidence="3">NSJ-15</strain>
    </source>
</reference>
<comment type="caution">
    <text evidence="3">The sequence shown here is derived from an EMBL/GenBank/DDBJ whole genome shotgun (WGS) entry which is preliminary data.</text>
</comment>
<protein>
    <submittedName>
        <fullName evidence="3">Helix-turn-helix transcriptional regulator</fullName>
    </submittedName>
</protein>
<dbReference type="InterPro" id="IPR010982">
    <property type="entry name" value="Lambda_DNA-bd_dom_sf"/>
</dbReference>
<dbReference type="Pfam" id="PF01381">
    <property type="entry name" value="HTH_3"/>
    <property type="match status" value="1"/>
</dbReference>
<dbReference type="GO" id="GO:0003677">
    <property type="term" value="F:DNA binding"/>
    <property type="evidence" value="ECO:0007669"/>
    <property type="project" value="UniProtKB-KW"/>
</dbReference>
<feature type="domain" description="HTH cro/C1-type" evidence="2">
    <location>
        <begin position="7"/>
        <end position="61"/>
    </location>
</feature>
<dbReference type="RefSeq" id="WP_187536622.1">
    <property type="nucleotide sequence ID" value="NZ_JACRTL010000005.1"/>
</dbReference>
<evidence type="ECO:0000259" key="2">
    <source>
        <dbReference type="PROSITE" id="PS50943"/>
    </source>
</evidence>
<dbReference type="EMBL" id="JACRTL010000005">
    <property type="protein sequence ID" value="MBC8611405.1"/>
    <property type="molecule type" value="Genomic_DNA"/>
</dbReference>
<accession>A0A8J6PKF3</accession>
<organism evidence="3 4">
    <name type="scientific">Massiliimalia timonensis</name>
    <dbReference type="NCBI Taxonomy" id="1987501"/>
    <lineage>
        <taxon>Bacteria</taxon>
        <taxon>Bacillati</taxon>
        <taxon>Bacillota</taxon>
        <taxon>Clostridia</taxon>
        <taxon>Eubacteriales</taxon>
        <taxon>Oscillospiraceae</taxon>
        <taxon>Massiliimalia</taxon>
    </lineage>
</organism>
<name>A0A8J6PKF3_9FIRM</name>
<gene>
    <name evidence="3" type="ORF">H8702_09865</name>
</gene>
<dbReference type="PANTHER" id="PTHR46558:SF14">
    <property type="entry name" value="HTH-TYPE TRANSCRIPTIONAL REGULATOR ANSR"/>
    <property type="match status" value="1"/>
</dbReference>
<dbReference type="SUPFAM" id="SSF47413">
    <property type="entry name" value="lambda repressor-like DNA-binding domains"/>
    <property type="match status" value="1"/>
</dbReference>
<dbReference type="CDD" id="cd00093">
    <property type="entry name" value="HTH_XRE"/>
    <property type="match status" value="1"/>
</dbReference>
<dbReference type="Proteomes" id="UP000632659">
    <property type="component" value="Unassembled WGS sequence"/>
</dbReference>
<sequence length="121" mass="13861">MAYGEVLAELRKDKGLKQEDIAKLIDVTPTTVSNYELGLNYPTVGNLIKLADFFDVSCDLLLDRTRYRLSWETLSKGLEADGKVISFQGLFEKMNSLSMEDRKMIIRIIDSLLISERIKRK</sequence>
<dbReference type="PANTHER" id="PTHR46558">
    <property type="entry name" value="TRACRIPTIONAL REGULATORY PROTEIN-RELATED-RELATED"/>
    <property type="match status" value="1"/>
</dbReference>
<dbReference type="Gene3D" id="1.10.260.40">
    <property type="entry name" value="lambda repressor-like DNA-binding domains"/>
    <property type="match status" value="1"/>
</dbReference>
<evidence type="ECO:0000313" key="3">
    <source>
        <dbReference type="EMBL" id="MBC8611405.1"/>
    </source>
</evidence>
<evidence type="ECO:0000256" key="1">
    <source>
        <dbReference type="ARBA" id="ARBA00023125"/>
    </source>
</evidence>
<keyword evidence="4" id="KW-1185">Reference proteome</keyword>
<dbReference type="InterPro" id="IPR001387">
    <property type="entry name" value="Cro/C1-type_HTH"/>
</dbReference>
<dbReference type="AlphaFoldDB" id="A0A8J6PKF3"/>
<evidence type="ECO:0000313" key="4">
    <source>
        <dbReference type="Proteomes" id="UP000632659"/>
    </source>
</evidence>